<dbReference type="OrthoDB" id="3213600at2"/>
<sequence length="66" mass="7727">MDGPRPREVKARTESVRFFEVTISDTWVWEMYRPARFAKNVNALTFKVVNDEELKLANSDIEPPNN</sequence>
<dbReference type="InterPro" id="IPR019592">
    <property type="entry name" value="DUF2469"/>
</dbReference>
<reference evidence="1 2" key="1">
    <citation type="submission" date="2018-09" db="EMBL/GenBank/DDBJ databases">
        <title>Genome sequencing of Nocardioides immobilis CCTCC AB 2017083 for comparison to Nocardioides silvaticus.</title>
        <authorList>
            <person name="Li C."/>
            <person name="Wang G."/>
        </authorList>
    </citation>
    <scope>NUCLEOTIDE SEQUENCE [LARGE SCALE GENOMIC DNA]</scope>
    <source>
        <strain evidence="1 2">CCTCC AB 2017083</strain>
    </source>
</reference>
<dbReference type="Pfam" id="PF10611">
    <property type="entry name" value="DUF2469"/>
    <property type="match status" value="1"/>
</dbReference>
<gene>
    <name evidence="1" type="ORF">D0Z08_31135</name>
</gene>
<comment type="caution">
    <text evidence="1">The sequence shown here is derived from an EMBL/GenBank/DDBJ whole genome shotgun (WGS) entry which is preliminary data.</text>
</comment>
<organism evidence="1 2">
    <name type="scientific">Nocardioides immobilis</name>
    <dbReference type="NCBI Taxonomy" id="2049295"/>
    <lineage>
        <taxon>Bacteria</taxon>
        <taxon>Bacillati</taxon>
        <taxon>Actinomycetota</taxon>
        <taxon>Actinomycetes</taxon>
        <taxon>Propionibacteriales</taxon>
        <taxon>Nocardioidaceae</taxon>
        <taxon>Nocardioides</taxon>
    </lineage>
</organism>
<protein>
    <submittedName>
        <fullName evidence="1">DUF2469 family protein</fullName>
    </submittedName>
</protein>
<proteinExistence type="predicted"/>
<accession>A0A417XSG1</accession>
<evidence type="ECO:0000313" key="2">
    <source>
        <dbReference type="Proteomes" id="UP000283644"/>
    </source>
</evidence>
<dbReference type="EMBL" id="QXGH01000056">
    <property type="protein sequence ID" value="RHW22798.1"/>
    <property type="molecule type" value="Genomic_DNA"/>
</dbReference>
<name>A0A417XSG1_9ACTN</name>
<keyword evidence="2" id="KW-1185">Reference proteome</keyword>
<evidence type="ECO:0000313" key="1">
    <source>
        <dbReference type="EMBL" id="RHW22798.1"/>
    </source>
</evidence>
<dbReference type="Proteomes" id="UP000283644">
    <property type="component" value="Unassembled WGS sequence"/>
</dbReference>
<dbReference type="AlphaFoldDB" id="A0A417XSG1"/>